<dbReference type="PANTHER" id="PTHR23132">
    <property type="entry name" value="D-ALANINE--D-ALANINE LIGASE"/>
    <property type="match status" value="1"/>
</dbReference>
<evidence type="ECO:0000256" key="2">
    <source>
        <dbReference type="ARBA" id="ARBA00022598"/>
    </source>
</evidence>
<evidence type="ECO:0000256" key="1">
    <source>
        <dbReference type="ARBA" id="ARBA00010871"/>
    </source>
</evidence>
<dbReference type="GO" id="GO:0071555">
    <property type="term" value="P:cell wall organization"/>
    <property type="evidence" value="ECO:0007669"/>
    <property type="project" value="UniProtKB-KW"/>
</dbReference>
<keyword evidence="3" id="KW-0961">Cell wall biogenesis/degradation</keyword>
<dbReference type="GO" id="GO:0008716">
    <property type="term" value="F:D-alanine-D-alanine ligase activity"/>
    <property type="evidence" value="ECO:0007669"/>
    <property type="project" value="InterPro"/>
</dbReference>
<dbReference type="GO" id="GO:0046872">
    <property type="term" value="F:metal ion binding"/>
    <property type="evidence" value="ECO:0007669"/>
    <property type="project" value="InterPro"/>
</dbReference>
<evidence type="ECO:0000259" key="5">
    <source>
        <dbReference type="PROSITE" id="PS50975"/>
    </source>
</evidence>
<dbReference type="PANTHER" id="PTHR23132:SF23">
    <property type="entry name" value="D-ALANINE--D-ALANINE LIGASE B"/>
    <property type="match status" value="1"/>
</dbReference>
<evidence type="ECO:0000313" key="6">
    <source>
        <dbReference type="EMBL" id="KIG17809.1"/>
    </source>
</evidence>
<sequence length="685" mass="74832">MYGVQVTMRIAFTHNLQLSDAEEEAEFDTPATVEMMTRALRNLGHEVEPLEVSGPASRVVARLEALAPDLVFNTAEGSRGRFREAFFPALFDRLSLPFTGSDAWVCALTLDKHLSKLLVQQHGVKTPRWRFVERMSDLEGIELRFPVIAKPNYEGSSKGVTVDSVVEDLAGLRRLAFDLLGRFPTGLLVEEFIVGRDIVVPFLEKASAQTGGVLTPASYRWDAEAIAGRKYQLYDYELKTTNYMATHVDVPATITEAQTAEAMRMSQVAFRALGCRDVGRIDLRLADTGELYFIEINALPSLESGASIYESAKLAGLETPEAVLGTVVESAAERFGLKMTRKKRRPKIRVGLAYNLRRTQTTGEGGADVEAEYDTPETISALKLAIASYGHEVVDLEATPELVAILPASGVDVVFNVAEGTAGRFREAQVPALLELLGIPYTGSDPTALSLGLDKSLAKKVVRQAGFLTPDEFVMTTGKERLPKGMNFPVIIKPLAEGSSKGILDSSVCVDEAGLREVAQRAVGTYGQAMLVETYLPGREFTVALLGERRPRVLPPMEILFTAEAGKLPIYSFESKFESKGVAFECPAKTDPALGRELERVAKGVFTALGCRDVARIDLRLDAQGRVAFIECNPLPGLSPGFSDMCVIAEKAGIDYRTLVGEILAPALRRLRHQQRQRSIAGRLS</sequence>
<dbReference type="Gene3D" id="3.30.470.20">
    <property type="entry name" value="ATP-grasp fold, B domain"/>
    <property type="match status" value="2"/>
</dbReference>
<proteinExistence type="inferred from homology"/>
<dbReference type="InterPro" id="IPR011761">
    <property type="entry name" value="ATP-grasp"/>
</dbReference>
<keyword evidence="4" id="KW-0067">ATP-binding</keyword>
<keyword evidence="2 6" id="KW-0436">Ligase</keyword>
<organism evidence="6 7">
    <name type="scientific">Enhygromyxa salina</name>
    <dbReference type="NCBI Taxonomy" id="215803"/>
    <lineage>
        <taxon>Bacteria</taxon>
        <taxon>Pseudomonadati</taxon>
        <taxon>Myxococcota</taxon>
        <taxon>Polyangia</taxon>
        <taxon>Nannocystales</taxon>
        <taxon>Nannocystaceae</taxon>
        <taxon>Enhygromyxa</taxon>
    </lineage>
</organism>
<dbReference type="InterPro" id="IPR013815">
    <property type="entry name" value="ATP_grasp_subdomain_1"/>
</dbReference>
<dbReference type="GO" id="GO:0005524">
    <property type="term" value="F:ATP binding"/>
    <property type="evidence" value="ECO:0007669"/>
    <property type="project" value="UniProtKB-UniRule"/>
</dbReference>
<dbReference type="Gene3D" id="3.30.1490.20">
    <property type="entry name" value="ATP-grasp fold, A domain"/>
    <property type="match status" value="2"/>
</dbReference>
<dbReference type="PROSITE" id="PS50975">
    <property type="entry name" value="ATP_GRASP"/>
    <property type="match status" value="2"/>
</dbReference>
<protein>
    <submittedName>
        <fullName evidence="6">D-alanine-D-alanine ligase</fullName>
    </submittedName>
</protein>
<comment type="similarity">
    <text evidence="1">Belongs to the D-alanine--D-alanine ligase family.</text>
</comment>
<gene>
    <name evidence="6" type="ORF">DB30_02842</name>
</gene>
<dbReference type="SUPFAM" id="SSF56059">
    <property type="entry name" value="Glutathione synthetase ATP-binding domain-like"/>
    <property type="match status" value="2"/>
</dbReference>
<evidence type="ECO:0000256" key="4">
    <source>
        <dbReference type="PROSITE-ProRule" id="PRU00409"/>
    </source>
</evidence>
<dbReference type="EMBL" id="JMCC02000020">
    <property type="protein sequence ID" value="KIG17809.1"/>
    <property type="molecule type" value="Genomic_DNA"/>
</dbReference>
<dbReference type="Pfam" id="PF07478">
    <property type="entry name" value="Dala_Dala_lig_C"/>
    <property type="match status" value="2"/>
</dbReference>
<feature type="domain" description="ATP-grasp" evidence="5">
    <location>
        <begin position="116"/>
        <end position="328"/>
    </location>
</feature>
<name>A0A0C1ZK12_9BACT</name>
<dbReference type="Proteomes" id="UP000031599">
    <property type="component" value="Unassembled WGS sequence"/>
</dbReference>
<keyword evidence="4" id="KW-0547">Nucleotide-binding</keyword>
<comment type="caution">
    <text evidence="6">The sequence shown here is derived from an EMBL/GenBank/DDBJ whole genome shotgun (WGS) entry which is preliminary data.</text>
</comment>
<dbReference type="InterPro" id="IPR016185">
    <property type="entry name" value="PreATP-grasp_dom_sf"/>
</dbReference>
<evidence type="ECO:0000313" key="7">
    <source>
        <dbReference type="Proteomes" id="UP000031599"/>
    </source>
</evidence>
<dbReference type="SUPFAM" id="SSF52440">
    <property type="entry name" value="PreATP-grasp domain"/>
    <property type="match status" value="2"/>
</dbReference>
<dbReference type="Gene3D" id="3.40.50.20">
    <property type="match status" value="2"/>
</dbReference>
<dbReference type="InterPro" id="IPR011095">
    <property type="entry name" value="Dala_Dala_lig_C"/>
</dbReference>
<dbReference type="AlphaFoldDB" id="A0A0C1ZK12"/>
<reference evidence="6 7" key="1">
    <citation type="submission" date="2014-12" db="EMBL/GenBank/DDBJ databases">
        <title>Genome assembly of Enhygromyxa salina DSM 15201.</title>
        <authorList>
            <person name="Sharma G."/>
            <person name="Subramanian S."/>
        </authorList>
    </citation>
    <scope>NUCLEOTIDE SEQUENCE [LARGE SCALE GENOMIC DNA]</scope>
    <source>
        <strain evidence="6 7">DSM 15201</strain>
    </source>
</reference>
<feature type="domain" description="ATP-grasp" evidence="5">
    <location>
        <begin position="459"/>
        <end position="665"/>
    </location>
</feature>
<accession>A0A0C1ZK12</accession>
<evidence type="ECO:0000256" key="3">
    <source>
        <dbReference type="ARBA" id="ARBA00023316"/>
    </source>
</evidence>